<dbReference type="EMBL" id="VLTB01000052">
    <property type="protein sequence ID" value="NDR90346.1"/>
    <property type="molecule type" value="Genomic_DNA"/>
</dbReference>
<dbReference type="Proteomes" id="UP000859822">
    <property type="component" value="Unassembled WGS sequence"/>
</dbReference>
<reference evidence="2" key="6">
    <citation type="submission" date="2024-02" db="EMBL/GenBank/DDBJ databases">
        <authorList>
            <consortium name="Clinical and Environmental Microbiology Branch: Whole genome sequencing antimicrobial resistance pathogens in the healthcare setting"/>
        </authorList>
    </citation>
    <scope>NUCLEOTIDE SEQUENCE</scope>
    <source>
        <strain evidence="2">2023QG-00028</strain>
    </source>
</reference>
<evidence type="ECO:0000313" key="2">
    <source>
        <dbReference type="EMBL" id="EMM9720647.1"/>
    </source>
</evidence>
<sequence length="37" mass="4132">MWSSRVGKLQEVEGIIKGMLMTLDIRLGTDIVVIKSN</sequence>
<protein>
    <submittedName>
        <fullName evidence="5">Antitermination protein</fullName>
    </submittedName>
</protein>
<proteinExistence type="predicted"/>
<reference evidence="1" key="2">
    <citation type="submission" date="2018-08" db="EMBL/GenBank/DDBJ databases">
        <authorList>
            <consortium name="GenomeTrakr network: Whole genome sequencing for foodborne pathogen traceback"/>
        </authorList>
    </citation>
    <scope>NUCLEOTIDE SEQUENCE</scope>
    <source>
        <strain evidence="1">NC_STEC178</strain>
    </source>
</reference>
<evidence type="ECO:0000313" key="4">
    <source>
        <dbReference type="EMBL" id="NDR90346.1"/>
    </source>
</evidence>
<evidence type="ECO:0000313" key="6">
    <source>
        <dbReference type="Proteomes" id="UP000291778"/>
    </source>
</evidence>
<dbReference type="Proteomes" id="UP000630371">
    <property type="component" value="Unassembled WGS sequence"/>
</dbReference>
<name>A0A4Q4IAW6_ECOLX</name>
<accession>A0A4Q4IAW6</accession>
<organism evidence="5 6">
    <name type="scientific">Escherichia coli</name>
    <dbReference type="NCBI Taxonomy" id="562"/>
    <lineage>
        <taxon>Bacteria</taxon>
        <taxon>Pseudomonadati</taxon>
        <taxon>Pseudomonadota</taxon>
        <taxon>Gammaproteobacteria</taxon>
        <taxon>Enterobacterales</taxon>
        <taxon>Enterobacteriaceae</taxon>
        <taxon>Escherichia</taxon>
    </lineage>
</organism>
<reference evidence="3" key="5">
    <citation type="submission" date="2020-09" db="EMBL/GenBank/DDBJ databases">
        <authorList>
            <consortium name="NCBI Pathogen Detection Project"/>
        </authorList>
    </citation>
    <scope>NUCLEOTIDE SEQUENCE</scope>
    <source>
        <strain evidence="3">489-16</strain>
    </source>
</reference>
<dbReference type="AlphaFoldDB" id="A0A4Q4IAW6"/>
<dbReference type="EMBL" id="DABUHV010000019">
    <property type="protein sequence ID" value="HAN4354907.1"/>
    <property type="molecule type" value="Genomic_DNA"/>
</dbReference>
<reference evidence="5 6" key="3">
    <citation type="submission" date="2019-02" db="EMBL/GenBank/DDBJ databases">
        <authorList>
            <person name="Slukin P."/>
            <person name="Fursova N."/>
            <person name="Ermolenko Z."/>
            <person name="Mayskaya N."/>
            <person name="Kislichkina A."/>
            <person name="Mukhina T."/>
            <person name="Sizova A."/>
            <person name="Bogun A."/>
        </authorList>
    </citation>
    <scope>NUCLEOTIDE SEQUENCE [LARGE SCALE GENOMIC DNA]</scope>
    <source>
        <strain evidence="5">SCPM-O-B-8431</strain>
        <strain evidence="6">SCPM-O-B-8431(U15)</strain>
    </source>
</reference>
<evidence type="ECO:0000313" key="5">
    <source>
        <dbReference type="EMBL" id="RYL85646.1"/>
    </source>
</evidence>
<dbReference type="EMBL" id="ABKSHZ030000001">
    <property type="protein sequence ID" value="EMM9720647.1"/>
    <property type="molecule type" value="Genomic_DNA"/>
</dbReference>
<evidence type="ECO:0000313" key="3">
    <source>
        <dbReference type="EMBL" id="HAN4354907.1"/>
    </source>
</evidence>
<dbReference type="Proteomes" id="UP000291778">
    <property type="component" value="Unassembled WGS sequence"/>
</dbReference>
<gene>
    <name evidence="1" type="ORF">B6R31_000078</name>
    <name evidence="5" type="ORF">EWK56_00250</name>
    <name evidence="4" type="ORF">FPI65_03320</name>
    <name evidence="3" type="ORF">IFC14_003380</name>
    <name evidence="2" type="ORF">PWL68_000674</name>
</gene>
<evidence type="ECO:0000313" key="1">
    <source>
        <dbReference type="EMBL" id="EGD0646463.1"/>
    </source>
</evidence>
<dbReference type="Proteomes" id="UP000471490">
    <property type="component" value="Unassembled WGS sequence"/>
</dbReference>
<dbReference type="EMBL" id="SERV01000001">
    <property type="protein sequence ID" value="RYL85646.1"/>
    <property type="molecule type" value="Genomic_DNA"/>
</dbReference>
<reference evidence="3" key="1">
    <citation type="journal article" date="2018" name="Genome Biol.">
        <title>SKESA: strategic k-mer extension for scrupulous assemblies.</title>
        <authorList>
            <person name="Souvorov A."/>
            <person name="Agarwala R."/>
            <person name="Lipman D.J."/>
        </authorList>
    </citation>
    <scope>NUCLEOTIDE SEQUENCE</scope>
    <source>
        <strain evidence="3">489-16</strain>
    </source>
</reference>
<reference evidence="4 7" key="4">
    <citation type="journal article" date="2020" name="Int. J. Nanomedicine">
        <title>Consequences Of Long-Term Bacteria's Exposure To Silver Nanoformulations With Different PhysicoChemical Properties.</title>
        <authorList>
            <person name="Kedziora A."/>
            <person name="Wernecki M."/>
            <person name="Korzekwa K."/>
            <person name="Speruda M."/>
            <person name="Gerasymchuk Y."/>
            <person name="Lukowiak A."/>
            <person name="Bugla-Ploskonska G."/>
        </authorList>
    </citation>
    <scope>NUCLEOTIDE SEQUENCE [LARGE SCALE GENOMIC DNA]</scope>
    <source>
        <strain evidence="4 7">ATCC 11230</strain>
    </source>
</reference>
<dbReference type="EMBL" id="AAVQAW010000001">
    <property type="protein sequence ID" value="EGD0646463.1"/>
    <property type="molecule type" value="Genomic_DNA"/>
</dbReference>
<comment type="caution">
    <text evidence="5">The sequence shown here is derived from an EMBL/GenBank/DDBJ whole genome shotgun (WGS) entry which is preliminary data.</text>
</comment>
<evidence type="ECO:0000313" key="7">
    <source>
        <dbReference type="Proteomes" id="UP000471490"/>
    </source>
</evidence>